<dbReference type="SUPFAM" id="SSF54631">
    <property type="entry name" value="CBS-domain pair"/>
    <property type="match status" value="1"/>
</dbReference>
<dbReference type="PANTHER" id="PTHR12064:SF97">
    <property type="entry name" value="METAL TRANSPORTER CNNM-5"/>
    <property type="match status" value="1"/>
</dbReference>
<dbReference type="GO" id="GO:0005737">
    <property type="term" value="C:cytoplasm"/>
    <property type="evidence" value="ECO:0007669"/>
    <property type="project" value="TreeGrafter"/>
</dbReference>
<evidence type="ECO:0000313" key="5">
    <source>
        <dbReference type="EMBL" id="ORC90757.1"/>
    </source>
</evidence>
<dbReference type="RefSeq" id="XP_028884823.1">
    <property type="nucleotide sequence ID" value="XM_029023627.1"/>
</dbReference>
<feature type="transmembrane region" description="Helical" evidence="3">
    <location>
        <begin position="59"/>
        <end position="78"/>
    </location>
</feature>
<keyword evidence="2 3" id="KW-0472">Membrane</keyword>
<evidence type="ECO:0000256" key="3">
    <source>
        <dbReference type="SAM" id="Phobius"/>
    </source>
</evidence>
<dbReference type="InterPro" id="IPR046342">
    <property type="entry name" value="CBS_dom_sf"/>
</dbReference>
<evidence type="ECO:0000313" key="6">
    <source>
        <dbReference type="Proteomes" id="UP000192257"/>
    </source>
</evidence>
<feature type="transmembrane region" description="Helical" evidence="3">
    <location>
        <begin position="12"/>
        <end position="38"/>
    </location>
</feature>
<dbReference type="Gene3D" id="3.10.580.10">
    <property type="entry name" value="CBS-domain"/>
    <property type="match status" value="1"/>
</dbReference>
<dbReference type="InterPro" id="IPR002550">
    <property type="entry name" value="CNNM"/>
</dbReference>
<dbReference type="PROSITE" id="PS51846">
    <property type="entry name" value="CNNM"/>
    <property type="match status" value="1"/>
</dbReference>
<keyword evidence="2 3" id="KW-0812">Transmembrane</keyword>
<accession>A0A1X0P1F1</accession>
<keyword evidence="6" id="KW-1185">Reference proteome</keyword>
<dbReference type="GO" id="GO:0016020">
    <property type="term" value="C:membrane"/>
    <property type="evidence" value="ECO:0007669"/>
    <property type="project" value="UniProtKB-UniRule"/>
</dbReference>
<dbReference type="VEuPathDB" id="TriTrypDB:TM35_000071810"/>
<organism evidence="5 6">
    <name type="scientific">Trypanosoma theileri</name>
    <dbReference type="NCBI Taxonomy" id="67003"/>
    <lineage>
        <taxon>Eukaryota</taxon>
        <taxon>Discoba</taxon>
        <taxon>Euglenozoa</taxon>
        <taxon>Kinetoplastea</taxon>
        <taxon>Metakinetoplastina</taxon>
        <taxon>Trypanosomatida</taxon>
        <taxon>Trypanosomatidae</taxon>
        <taxon>Trypanosoma</taxon>
    </lineage>
</organism>
<dbReference type="GO" id="GO:0010960">
    <property type="term" value="P:magnesium ion homeostasis"/>
    <property type="evidence" value="ECO:0007669"/>
    <property type="project" value="InterPro"/>
</dbReference>
<dbReference type="OrthoDB" id="5353557at2759"/>
<keyword evidence="2 3" id="KW-1133">Transmembrane helix</keyword>
<keyword evidence="1" id="KW-0677">Repeat</keyword>
<feature type="transmembrane region" description="Helical" evidence="3">
    <location>
        <begin position="127"/>
        <end position="147"/>
    </location>
</feature>
<dbReference type="EMBL" id="NBCO01000007">
    <property type="protein sequence ID" value="ORC90757.1"/>
    <property type="molecule type" value="Genomic_DNA"/>
</dbReference>
<dbReference type="AlphaFoldDB" id="A0A1X0P1F1"/>
<gene>
    <name evidence="5" type="ORF">TM35_000071810</name>
</gene>
<dbReference type="InterPro" id="IPR045095">
    <property type="entry name" value="ACDP"/>
</dbReference>
<dbReference type="GO" id="GO:0030026">
    <property type="term" value="P:intracellular manganese ion homeostasis"/>
    <property type="evidence" value="ECO:0007669"/>
    <property type="project" value="TreeGrafter"/>
</dbReference>
<dbReference type="STRING" id="67003.A0A1X0P1F1"/>
<reference evidence="5 6" key="1">
    <citation type="submission" date="2017-03" db="EMBL/GenBank/DDBJ databases">
        <title>An alternative strategy for trypanosome survival in the mammalian bloodstream revealed through genome and transcriptome analysis of the ubiquitous bovine parasite Trypanosoma (Megatrypanum) theileri.</title>
        <authorList>
            <person name="Kelly S."/>
            <person name="Ivens A."/>
            <person name="Mott A."/>
            <person name="O'Neill E."/>
            <person name="Emms D."/>
            <person name="Macleod O."/>
            <person name="Voorheis P."/>
            <person name="Matthews J."/>
            <person name="Matthews K."/>
            <person name="Carrington M."/>
        </authorList>
    </citation>
    <scope>NUCLEOTIDE SEQUENCE [LARGE SCALE GENOMIC DNA]</scope>
    <source>
        <strain evidence="5">Edinburgh</strain>
    </source>
</reference>
<dbReference type="Pfam" id="PF01595">
    <property type="entry name" value="CNNM"/>
    <property type="match status" value="1"/>
</dbReference>
<comment type="caution">
    <text evidence="5">The sequence shown here is derived from an EMBL/GenBank/DDBJ whole genome shotgun (WGS) entry which is preliminary data.</text>
</comment>
<dbReference type="Proteomes" id="UP000192257">
    <property type="component" value="Unassembled WGS sequence"/>
</dbReference>
<proteinExistence type="predicted"/>
<evidence type="ECO:0000259" key="4">
    <source>
        <dbReference type="PROSITE" id="PS51846"/>
    </source>
</evidence>
<dbReference type="GeneID" id="39983407"/>
<evidence type="ECO:0000256" key="2">
    <source>
        <dbReference type="PROSITE-ProRule" id="PRU01193"/>
    </source>
</evidence>
<sequence>MSLKPLSGKERTVYFFGMAGLIIFMGITAGLQVALFSIDQLLLRILSRTGSSEQQQQKASALLRVLGLGHWTLVALLVSNASAMTGLPILLENVFDELTALLVSISVVLIIGDVIPLSVFVRWPMQVCSFFLPLMWVINVVTAPVSYPVGKLLDMFLGHKEEHLQRDELVSIIVLQNEEQTLLRESEVKMVQGALRLSSLRVKDCIVTTEDKAFMLSSQTLLNEETIENILLQGYSRVPVYFNDNKRHILGTLIVDSIVKLCFTKPHKPPRVGELPLSEVLRLCINTTLYESYLAFKEGSYNMAVVYDTCGVMCGLWTLTDLLGTMYNTSSTEEETFKQERMIELLKNIKVLNASKRKLVPSVTNATEKEGL</sequence>
<name>A0A1X0P1F1_9TRYP</name>
<feature type="domain" description="CNNM transmembrane" evidence="4">
    <location>
        <begin position="7"/>
        <end position="187"/>
    </location>
</feature>
<evidence type="ECO:0000256" key="1">
    <source>
        <dbReference type="ARBA" id="ARBA00022737"/>
    </source>
</evidence>
<protein>
    <recommendedName>
        <fullName evidence="4">CNNM transmembrane domain-containing protein</fullName>
    </recommendedName>
</protein>
<feature type="transmembrane region" description="Helical" evidence="3">
    <location>
        <begin position="98"/>
        <end position="120"/>
    </location>
</feature>
<dbReference type="PANTHER" id="PTHR12064">
    <property type="entry name" value="METAL TRANSPORTER CNNM"/>
    <property type="match status" value="1"/>
</dbReference>